<reference evidence="4" key="1">
    <citation type="journal article" date="2019" name="Microbiology">
        <title>Complete Genome Sequence of an Uncultured Bacterium of the Candidate Phylum Bipolaricaulota.</title>
        <authorList>
            <person name="Kadnikov V.V."/>
            <person name="Mardanov A.V."/>
            <person name="Beletsky A.V."/>
            <person name="Frank Y.A."/>
            <person name="Karnachuk O.V."/>
            <person name="Ravin N.V."/>
        </authorList>
    </citation>
    <scope>NUCLEOTIDE SEQUENCE [LARGE SCALE GENOMIC DNA]</scope>
</reference>
<keyword evidence="1" id="KW-0812">Transmembrane</keyword>
<proteinExistence type="predicted"/>
<dbReference type="AlphaFoldDB" id="A0A6I6DFV1"/>
<evidence type="ECO:0000259" key="2">
    <source>
        <dbReference type="Pfam" id="PF14317"/>
    </source>
</evidence>
<evidence type="ECO:0000313" key="3">
    <source>
        <dbReference type="EMBL" id="QGT98599.1"/>
    </source>
</evidence>
<keyword evidence="1" id="KW-1133">Transmembrane helix</keyword>
<dbReference type="KEGG" id="salq:SYNTR_0006"/>
<keyword evidence="4" id="KW-1185">Reference proteome</keyword>
<evidence type="ECO:0000256" key="1">
    <source>
        <dbReference type="SAM" id="Phobius"/>
    </source>
</evidence>
<dbReference type="Pfam" id="PF14317">
    <property type="entry name" value="YcxB"/>
    <property type="match status" value="1"/>
</dbReference>
<dbReference type="EMBL" id="CP046457">
    <property type="protein sequence ID" value="QGT98599.1"/>
    <property type="molecule type" value="Genomic_DNA"/>
</dbReference>
<evidence type="ECO:0000313" key="4">
    <source>
        <dbReference type="Proteomes" id="UP000426444"/>
    </source>
</evidence>
<feature type="domain" description="YcxB-like C-terminal" evidence="2">
    <location>
        <begin position="108"/>
        <end position="170"/>
    </location>
</feature>
<sequence length="182" mass="21298">MTDHRHSEIHIECKGTLTIDDLKSFRFHKTKKFFCTSSLLAFLLVFVVYTLLVIMSPHFSFSVSSALYISLIGAVIIYITGLIALNSYIKKDYYSDKLLQEEFKCIINNEGIDLSSTRNSKSKSFFTWDDFVSAEEYKNLFFLYISHRSAVIIPKRFFYSNEDIKNFQMLINENIPEYKTIK</sequence>
<organism evidence="3 4">
    <name type="scientific">Candidatus Syntrophocurvum alkaliphilum</name>
    <dbReference type="NCBI Taxonomy" id="2293317"/>
    <lineage>
        <taxon>Bacteria</taxon>
        <taxon>Bacillati</taxon>
        <taxon>Bacillota</taxon>
        <taxon>Clostridia</taxon>
        <taxon>Eubacteriales</taxon>
        <taxon>Syntrophomonadaceae</taxon>
        <taxon>Candidatus Syntrophocurvum</taxon>
    </lineage>
</organism>
<feature type="transmembrane region" description="Helical" evidence="1">
    <location>
        <begin position="33"/>
        <end position="55"/>
    </location>
</feature>
<keyword evidence="1" id="KW-0472">Membrane</keyword>
<dbReference type="RefSeq" id="WP_156202576.1">
    <property type="nucleotide sequence ID" value="NZ_CP046457.1"/>
</dbReference>
<accession>A0A6I6DFV1</accession>
<protein>
    <recommendedName>
        <fullName evidence="2">YcxB-like C-terminal domain-containing protein</fullName>
    </recommendedName>
</protein>
<name>A0A6I6DFV1_9FIRM</name>
<dbReference type="Proteomes" id="UP000426444">
    <property type="component" value="Chromosome"/>
</dbReference>
<gene>
    <name evidence="3" type="ORF">SYNTR_0006</name>
</gene>
<dbReference type="OrthoDB" id="339559at2"/>
<feature type="transmembrane region" description="Helical" evidence="1">
    <location>
        <begin position="67"/>
        <end position="89"/>
    </location>
</feature>
<dbReference type="InterPro" id="IPR025588">
    <property type="entry name" value="YcxB-like_C"/>
</dbReference>